<accession>A0ACB0LBS3</accession>
<protein>
    <submittedName>
        <fullName evidence="1">Uncharacterized protein</fullName>
    </submittedName>
</protein>
<proteinExistence type="predicted"/>
<keyword evidence="2" id="KW-1185">Reference proteome</keyword>
<name>A0ACB0LBS3_TRIPR</name>
<dbReference type="EMBL" id="CASHSV030000513">
    <property type="protein sequence ID" value="CAJ2666711.1"/>
    <property type="molecule type" value="Genomic_DNA"/>
</dbReference>
<evidence type="ECO:0000313" key="2">
    <source>
        <dbReference type="Proteomes" id="UP001177021"/>
    </source>
</evidence>
<organism evidence="1 2">
    <name type="scientific">Trifolium pratense</name>
    <name type="common">Red clover</name>
    <dbReference type="NCBI Taxonomy" id="57577"/>
    <lineage>
        <taxon>Eukaryota</taxon>
        <taxon>Viridiplantae</taxon>
        <taxon>Streptophyta</taxon>
        <taxon>Embryophyta</taxon>
        <taxon>Tracheophyta</taxon>
        <taxon>Spermatophyta</taxon>
        <taxon>Magnoliopsida</taxon>
        <taxon>eudicotyledons</taxon>
        <taxon>Gunneridae</taxon>
        <taxon>Pentapetalae</taxon>
        <taxon>rosids</taxon>
        <taxon>fabids</taxon>
        <taxon>Fabales</taxon>
        <taxon>Fabaceae</taxon>
        <taxon>Papilionoideae</taxon>
        <taxon>50 kb inversion clade</taxon>
        <taxon>NPAAA clade</taxon>
        <taxon>Hologalegina</taxon>
        <taxon>IRL clade</taxon>
        <taxon>Trifolieae</taxon>
        <taxon>Trifolium</taxon>
    </lineage>
</organism>
<evidence type="ECO:0000313" key="1">
    <source>
        <dbReference type="EMBL" id="CAJ2666711.1"/>
    </source>
</evidence>
<comment type="caution">
    <text evidence="1">The sequence shown here is derived from an EMBL/GenBank/DDBJ whole genome shotgun (WGS) entry which is preliminary data.</text>
</comment>
<dbReference type="Proteomes" id="UP001177021">
    <property type="component" value="Unassembled WGS sequence"/>
</dbReference>
<sequence>MRNQATQTVMVQQQIQWHKPSFCWFKCNVDAGFHNVHGKTSMGWCIRDHDGRFVVAGTSWKYGNRSIIEGEVWLYLML</sequence>
<gene>
    <name evidence="1" type="ORF">MILVUS5_LOCUS31472</name>
</gene>
<reference evidence="1" key="1">
    <citation type="submission" date="2023-10" db="EMBL/GenBank/DDBJ databases">
        <authorList>
            <person name="Rodriguez Cubillos JULIANA M."/>
            <person name="De Vega J."/>
        </authorList>
    </citation>
    <scope>NUCLEOTIDE SEQUENCE</scope>
</reference>